<dbReference type="AlphaFoldDB" id="A0A366HPQ4"/>
<gene>
    <name evidence="1" type="ORF">DES53_10390</name>
</gene>
<comment type="caution">
    <text evidence="1">The sequence shown here is derived from an EMBL/GenBank/DDBJ whole genome shotgun (WGS) entry which is preliminary data.</text>
</comment>
<evidence type="ECO:0000313" key="1">
    <source>
        <dbReference type="EMBL" id="RBP45094.1"/>
    </source>
</evidence>
<reference evidence="1 2" key="1">
    <citation type="submission" date="2018-06" db="EMBL/GenBank/DDBJ databases">
        <title>Genomic Encyclopedia of Type Strains, Phase IV (KMG-IV): sequencing the most valuable type-strain genomes for metagenomic binning, comparative biology and taxonomic classification.</title>
        <authorList>
            <person name="Goeker M."/>
        </authorList>
    </citation>
    <scope>NUCLEOTIDE SEQUENCE [LARGE SCALE GENOMIC DNA]</scope>
    <source>
        <strain evidence="1 2">DSM 25532</strain>
    </source>
</reference>
<evidence type="ECO:0000313" key="2">
    <source>
        <dbReference type="Proteomes" id="UP000253426"/>
    </source>
</evidence>
<sequence>MGLEYKIETYDRARTEWQKLLQHRQEFLYEEEGTYHLGLSREHLFISVKEEAEYIYLCQHVACTESDALMGLLIRRLLSLNDHLVISEL</sequence>
<protein>
    <submittedName>
        <fullName evidence="1">Uncharacterized protein</fullName>
    </submittedName>
</protein>
<dbReference type="RefSeq" id="WP_113958236.1">
    <property type="nucleotide sequence ID" value="NZ_QNRR01000003.1"/>
</dbReference>
<proteinExistence type="predicted"/>
<organism evidence="1 2">
    <name type="scientific">Roseimicrobium gellanilyticum</name>
    <dbReference type="NCBI Taxonomy" id="748857"/>
    <lineage>
        <taxon>Bacteria</taxon>
        <taxon>Pseudomonadati</taxon>
        <taxon>Verrucomicrobiota</taxon>
        <taxon>Verrucomicrobiia</taxon>
        <taxon>Verrucomicrobiales</taxon>
        <taxon>Verrucomicrobiaceae</taxon>
        <taxon>Roseimicrobium</taxon>
    </lineage>
</organism>
<accession>A0A366HPQ4</accession>
<dbReference type="EMBL" id="QNRR01000003">
    <property type="protein sequence ID" value="RBP45094.1"/>
    <property type="molecule type" value="Genomic_DNA"/>
</dbReference>
<keyword evidence="2" id="KW-1185">Reference proteome</keyword>
<dbReference type="Proteomes" id="UP000253426">
    <property type="component" value="Unassembled WGS sequence"/>
</dbReference>
<name>A0A366HPQ4_9BACT</name>